<dbReference type="PROSITE" id="PS00498">
    <property type="entry name" value="TYROSINASE_2"/>
    <property type="match status" value="1"/>
</dbReference>
<proteinExistence type="predicted"/>
<dbReference type="PANTHER" id="PTHR11474:SF32">
    <property type="entry name" value="TYROSINASE"/>
    <property type="match status" value="1"/>
</dbReference>
<dbReference type="InterPro" id="IPR041640">
    <property type="entry name" value="Tyrosinase_C"/>
</dbReference>
<dbReference type="Proteomes" id="UP000758603">
    <property type="component" value="Unassembled WGS sequence"/>
</dbReference>
<reference evidence="8" key="1">
    <citation type="journal article" date="2021" name="Nat. Commun.">
        <title>Genetic determinants of endophytism in the Arabidopsis root mycobiome.</title>
        <authorList>
            <person name="Mesny F."/>
            <person name="Miyauchi S."/>
            <person name="Thiergart T."/>
            <person name="Pickel B."/>
            <person name="Atanasova L."/>
            <person name="Karlsson M."/>
            <person name="Huettel B."/>
            <person name="Barry K.W."/>
            <person name="Haridas S."/>
            <person name="Chen C."/>
            <person name="Bauer D."/>
            <person name="Andreopoulos W."/>
            <person name="Pangilinan J."/>
            <person name="LaButti K."/>
            <person name="Riley R."/>
            <person name="Lipzen A."/>
            <person name="Clum A."/>
            <person name="Drula E."/>
            <person name="Henrissat B."/>
            <person name="Kohler A."/>
            <person name="Grigoriev I.V."/>
            <person name="Martin F.M."/>
            <person name="Hacquard S."/>
        </authorList>
    </citation>
    <scope>NUCLEOTIDE SEQUENCE</scope>
    <source>
        <strain evidence="8">MPI-SDFR-AT-0073</strain>
    </source>
</reference>
<keyword evidence="3" id="KW-0560">Oxidoreductase</keyword>
<evidence type="ECO:0000259" key="7">
    <source>
        <dbReference type="PROSITE" id="PS00498"/>
    </source>
</evidence>
<keyword evidence="9" id="KW-1185">Reference proteome</keyword>
<evidence type="ECO:0000256" key="2">
    <source>
        <dbReference type="ARBA" id="ARBA00022723"/>
    </source>
</evidence>
<evidence type="ECO:0000256" key="3">
    <source>
        <dbReference type="ARBA" id="ARBA00023002"/>
    </source>
</evidence>
<evidence type="ECO:0000259" key="6">
    <source>
        <dbReference type="PROSITE" id="PS00497"/>
    </source>
</evidence>
<feature type="signal peptide" evidence="5">
    <location>
        <begin position="1"/>
        <end position="20"/>
    </location>
</feature>
<dbReference type="PANTHER" id="PTHR11474">
    <property type="entry name" value="TYROSINASE FAMILY MEMBER"/>
    <property type="match status" value="1"/>
</dbReference>
<dbReference type="PROSITE" id="PS00497">
    <property type="entry name" value="TYROSINASE_1"/>
    <property type="match status" value="1"/>
</dbReference>
<evidence type="ECO:0000256" key="1">
    <source>
        <dbReference type="ARBA" id="ARBA00001973"/>
    </source>
</evidence>
<evidence type="ECO:0000256" key="4">
    <source>
        <dbReference type="ARBA" id="ARBA00023033"/>
    </source>
</evidence>
<dbReference type="InterPro" id="IPR008922">
    <property type="entry name" value="Di-copper_centre_dom_sf"/>
</dbReference>
<keyword evidence="5" id="KW-0732">Signal</keyword>
<dbReference type="EMBL" id="JAGPXC010000001">
    <property type="protein sequence ID" value="KAH6659945.1"/>
    <property type="molecule type" value="Genomic_DNA"/>
</dbReference>
<dbReference type="GO" id="GO:0046872">
    <property type="term" value="F:metal ion binding"/>
    <property type="evidence" value="ECO:0007669"/>
    <property type="project" value="UniProtKB-KW"/>
</dbReference>
<gene>
    <name evidence="8" type="ORF">BKA67DRAFT_686405</name>
</gene>
<keyword evidence="4" id="KW-0503">Monooxygenase</keyword>
<dbReference type="AlphaFoldDB" id="A0A9P9A454"/>
<evidence type="ECO:0000256" key="5">
    <source>
        <dbReference type="SAM" id="SignalP"/>
    </source>
</evidence>
<sequence>MLLTWILFLAILSFHSLVLAASHNTRPTYDYNHKADIKFVFHKRDIDQNKTRDALVEPIPYNGSIPLRLEFREFQKDYEAWNLYLLALSWMQWANQSDPASWYAIAGIHGAPFADYGGVKALPGLKSNGYCTHVSVLFPPWHRPYLALYEQTISGIVKMIAAWYPDGRRSAFQKAAEDFRIPYWDWAMKPPNGTSVFPLAVGGSSEVEVDGPNGKQNISNPLFSYTFKPLDPDIFEEYPFMYWTETKRRPTPMQAINATSDNGWVAQNFDKDLPNIQQRLYALFANSGNYSNWSNEAWIPDGSNSSLDSIESLHDTVHLTSGGNFGHMSIIAYSSFDPVFFLHHANVDRLFAMWQVVYNESWIEPTKAILPTRTISAGDNQTSLTDLTPFFYNETHFWNSDQVRDHKIFGYSYADVVGGNRSEVIAAINRLYTDYSPATMHFLTKRDSSTKIGTASTHMGRQGFMESIVRNGTYQEYTANIRVNKFTLGASFSIHFFFGEIPLFPENWELASTKIGSFGVFAGGHAHGMEALHIGGTVPLTSALVDLVSVGRLSNLETEVVEPYLRENLRFTVMHINGTAVDPNAVDNLHISVVCSAVQTPYTNTELASWDGTKTLFTIH</sequence>
<protein>
    <submittedName>
        <fullName evidence="8">Common central domain of tyrosinase-domain-containing protein</fullName>
    </submittedName>
</protein>
<dbReference type="PRINTS" id="PR00092">
    <property type="entry name" value="TYROSINASE"/>
</dbReference>
<feature type="chain" id="PRO_5040202272" evidence="5">
    <location>
        <begin position="21"/>
        <end position="620"/>
    </location>
</feature>
<dbReference type="Pfam" id="PF00264">
    <property type="entry name" value="Tyrosinase"/>
    <property type="match status" value="1"/>
</dbReference>
<dbReference type="GeneID" id="70137917"/>
<name>A0A9P9A454_9PEZI</name>
<dbReference type="OrthoDB" id="6132182at2759"/>
<dbReference type="RefSeq" id="XP_045964076.1">
    <property type="nucleotide sequence ID" value="XM_046109026.1"/>
</dbReference>
<keyword evidence="2" id="KW-0479">Metal-binding</keyword>
<dbReference type="Gene3D" id="2.60.310.20">
    <property type="match status" value="1"/>
</dbReference>
<feature type="domain" description="Tyrosinase copper-binding" evidence="6">
    <location>
        <begin position="133"/>
        <end position="150"/>
    </location>
</feature>
<dbReference type="Pfam" id="PF18132">
    <property type="entry name" value="Tyrosinase_C"/>
    <property type="match status" value="1"/>
</dbReference>
<accession>A0A9P9A454</accession>
<feature type="domain" description="Tyrosinase copper-binding" evidence="7">
    <location>
        <begin position="337"/>
        <end position="348"/>
    </location>
</feature>
<organism evidence="8 9">
    <name type="scientific">Truncatella angustata</name>
    <dbReference type="NCBI Taxonomy" id="152316"/>
    <lineage>
        <taxon>Eukaryota</taxon>
        <taxon>Fungi</taxon>
        <taxon>Dikarya</taxon>
        <taxon>Ascomycota</taxon>
        <taxon>Pezizomycotina</taxon>
        <taxon>Sordariomycetes</taxon>
        <taxon>Xylariomycetidae</taxon>
        <taxon>Amphisphaeriales</taxon>
        <taxon>Sporocadaceae</taxon>
        <taxon>Truncatella</taxon>
    </lineage>
</organism>
<dbReference type="InterPro" id="IPR050316">
    <property type="entry name" value="Tyrosinase/Hemocyanin"/>
</dbReference>
<dbReference type="Gene3D" id="1.10.1280.10">
    <property type="entry name" value="Di-copper center containing domain from catechol oxidase"/>
    <property type="match status" value="1"/>
</dbReference>
<comment type="caution">
    <text evidence="8">The sequence shown here is derived from an EMBL/GenBank/DDBJ whole genome shotgun (WGS) entry which is preliminary data.</text>
</comment>
<dbReference type="SUPFAM" id="SSF48056">
    <property type="entry name" value="Di-copper centre-containing domain"/>
    <property type="match status" value="1"/>
</dbReference>
<evidence type="ECO:0000313" key="8">
    <source>
        <dbReference type="EMBL" id="KAH6659945.1"/>
    </source>
</evidence>
<evidence type="ECO:0000313" key="9">
    <source>
        <dbReference type="Proteomes" id="UP000758603"/>
    </source>
</evidence>
<comment type="cofactor">
    <cofactor evidence="1">
        <name>Cu(2+)</name>
        <dbReference type="ChEBI" id="CHEBI:29036"/>
    </cofactor>
</comment>
<dbReference type="InterPro" id="IPR002227">
    <property type="entry name" value="Tyrosinase_Cu-bd"/>
</dbReference>
<dbReference type="GO" id="GO:0004497">
    <property type="term" value="F:monooxygenase activity"/>
    <property type="evidence" value="ECO:0007669"/>
    <property type="project" value="UniProtKB-KW"/>
</dbReference>